<feature type="transmembrane region" description="Helical" evidence="5">
    <location>
        <begin position="192"/>
        <end position="210"/>
    </location>
</feature>
<keyword evidence="3 5" id="KW-1133">Transmembrane helix</keyword>
<dbReference type="EMBL" id="CAJNOR010006874">
    <property type="protein sequence ID" value="CAF1605571.1"/>
    <property type="molecule type" value="Genomic_DNA"/>
</dbReference>
<feature type="transmembrane region" description="Helical" evidence="5">
    <location>
        <begin position="92"/>
        <end position="113"/>
    </location>
</feature>
<dbReference type="Proteomes" id="UP000663828">
    <property type="component" value="Unassembled WGS sequence"/>
</dbReference>
<sequence>MSNTTSTKSTPDPWNNIKYIILQTCLIPSIICSLYTLVRLLFDRNLRTAVHNHTCLLLLIISILDAFFNHPLTLNYLRTNHVTPSTDATCLVWNFFNSMFVVSTYWTMAWGTIEKHILIFAPTLLVTQRKRFLFHYFPLFLTTFAYPVIAAMIFILFYPCQNKFNMLSLYCGFPCSLSIRSVALYTRFAHNFIPAFTVVSATAILIMRVIKHKQHIRTNRFTWRRYRRMFSQSLSLSSFFLVLTLPATTVSIVQNCCQATFAADLQVSVFNFLLRFLTIFMPFICLSSLPEIRPKMRLFNNTRIRAIITQRQQN</sequence>
<evidence type="ECO:0000259" key="6">
    <source>
        <dbReference type="PROSITE" id="PS50262"/>
    </source>
</evidence>
<evidence type="ECO:0000313" key="10">
    <source>
        <dbReference type="Proteomes" id="UP000663852"/>
    </source>
</evidence>
<accession>A0A815T4J8</accession>
<protein>
    <recommendedName>
        <fullName evidence="6">G-protein coupled receptors family 1 profile domain-containing protein</fullName>
    </recommendedName>
</protein>
<dbReference type="Gene3D" id="1.20.1070.10">
    <property type="entry name" value="Rhodopsin 7-helix transmembrane proteins"/>
    <property type="match status" value="1"/>
</dbReference>
<dbReference type="AlphaFoldDB" id="A0A815T4J8"/>
<dbReference type="Proteomes" id="UP000663852">
    <property type="component" value="Unassembled WGS sequence"/>
</dbReference>
<dbReference type="InterPro" id="IPR017452">
    <property type="entry name" value="GPCR_Rhodpsn_7TM"/>
</dbReference>
<evidence type="ECO:0000256" key="3">
    <source>
        <dbReference type="ARBA" id="ARBA00022989"/>
    </source>
</evidence>
<feature type="domain" description="G-protein coupled receptors family 1 profile" evidence="6">
    <location>
        <begin position="32"/>
        <end position="285"/>
    </location>
</feature>
<keyword evidence="4 5" id="KW-0472">Membrane</keyword>
<feature type="transmembrane region" description="Helical" evidence="5">
    <location>
        <begin position="54"/>
        <end position="72"/>
    </location>
</feature>
<keyword evidence="9" id="KW-1185">Reference proteome</keyword>
<organism evidence="7 10">
    <name type="scientific">Adineta ricciae</name>
    <name type="common">Rotifer</name>
    <dbReference type="NCBI Taxonomy" id="249248"/>
    <lineage>
        <taxon>Eukaryota</taxon>
        <taxon>Metazoa</taxon>
        <taxon>Spiralia</taxon>
        <taxon>Gnathifera</taxon>
        <taxon>Rotifera</taxon>
        <taxon>Eurotatoria</taxon>
        <taxon>Bdelloidea</taxon>
        <taxon>Adinetida</taxon>
        <taxon>Adinetidae</taxon>
        <taxon>Adineta</taxon>
    </lineage>
</organism>
<name>A0A815T4J8_ADIRI</name>
<evidence type="ECO:0000256" key="2">
    <source>
        <dbReference type="ARBA" id="ARBA00022692"/>
    </source>
</evidence>
<dbReference type="GO" id="GO:0016020">
    <property type="term" value="C:membrane"/>
    <property type="evidence" value="ECO:0007669"/>
    <property type="project" value="UniProtKB-SubCell"/>
</dbReference>
<evidence type="ECO:0000313" key="8">
    <source>
        <dbReference type="EMBL" id="CAF1605571.1"/>
    </source>
</evidence>
<evidence type="ECO:0000256" key="5">
    <source>
        <dbReference type="SAM" id="Phobius"/>
    </source>
</evidence>
<gene>
    <name evidence="7" type="ORF">EDS130_LOCUS42609</name>
    <name evidence="8" type="ORF">XAT740_LOCUS48240</name>
</gene>
<evidence type="ECO:0000313" key="9">
    <source>
        <dbReference type="Proteomes" id="UP000663828"/>
    </source>
</evidence>
<evidence type="ECO:0000256" key="1">
    <source>
        <dbReference type="ARBA" id="ARBA00004370"/>
    </source>
</evidence>
<dbReference type="OrthoDB" id="10018254at2759"/>
<feature type="transmembrane region" description="Helical" evidence="5">
    <location>
        <begin position="133"/>
        <end position="158"/>
    </location>
</feature>
<evidence type="ECO:0000313" key="7">
    <source>
        <dbReference type="EMBL" id="CAF1500638.1"/>
    </source>
</evidence>
<feature type="transmembrane region" description="Helical" evidence="5">
    <location>
        <begin position="20"/>
        <end position="42"/>
    </location>
</feature>
<proteinExistence type="predicted"/>
<reference evidence="7" key="1">
    <citation type="submission" date="2021-02" db="EMBL/GenBank/DDBJ databases">
        <authorList>
            <person name="Nowell W R."/>
        </authorList>
    </citation>
    <scope>NUCLEOTIDE SEQUENCE</scope>
</reference>
<comment type="subcellular location">
    <subcellularLocation>
        <location evidence="1">Membrane</location>
    </subcellularLocation>
</comment>
<keyword evidence="2 5" id="KW-0812">Transmembrane</keyword>
<feature type="transmembrane region" description="Helical" evidence="5">
    <location>
        <begin position="272"/>
        <end position="289"/>
    </location>
</feature>
<dbReference type="PROSITE" id="PS50262">
    <property type="entry name" value="G_PROTEIN_RECEP_F1_2"/>
    <property type="match status" value="1"/>
</dbReference>
<dbReference type="SUPFAM" id="SSF81321">
    <property type="entry name" value="Family A G protein-coupled receptor-like"/>
    <property type="match status" value="1"/>
</dbReference>
<comment type="caution">
    <text evidence="7">The sequence shown here is derived from an EMBL/GenBank/DDBJ whole genome shotgun (WGS) entry which is preliminary data.</text>
</comment>
<evidence type="ECO:0000256" key="4">
    <source>
        <dbReference type="ARBA" id="ARBA00023136"/>
    </source>
</evidence>
<dbReference type="EMBL" id="CAJNOJ010000633">
    <property type="protein sequence ID" value="CAF1500638.1"/>
    <property type="molecule type" value="Genomic_DNA"/>
</dbReference>
<feature type="transmembrane region" description="Helical" evidence="5">
    <location>
        <begin position="230"/>
        <end position="252"/>
    </location>
</feature>